<feature type="transmembrane region" description="Helical" evidence="7">
    <location>
        <begin position="176"/>
        <end position="196"/>
    </location>
</feature>
<reference evidence="9 10" key="1">
    <citation type="submission" date="2021-12" db="EMBL/GenBank/DDBJ databases">
        <title>High titer production of polyol ester of fatty acids by Rhodotorula paludigena BS15 towards product separation-free biomass refinery.</title>
        <authorList>
            <person name="Mano J."/>
            <person name="Ono H."/>
            <person name="Tanaka T."/>
            <person name="Naito K."/>
            <person name="Sushida H."/>
            <person name="Ike M."/>
            <person name="Tokuyasu K."/>
            <person name="Kitaoka M."/>
        </authorList>
    </citation>
    <scope>NUCLEOTIDE SEQUENCE [LARGE SCALE GENOMIC DNA]</scope>
    <source>
        <strain evidence="9 10">BS15</strain>
    </source>
</reference>
<evidence type="ECO:0000256" key="2">
    <source>
        <dbReference type="ARBA" id="ARBA00008066"/>
    </source>
</evidence>
<evidence type="ECO:0000256" key="1">
    <source>
        <dbReference type="ARBA" id="ARBA00004141"/>
    </source>
</evidence>
<dbReference type="PANTHER" id="PTHR22950">
    <property type="entry name" value="AMINO ACID TRANSPORTER"/>
    <property type="match status" value="1"/>
</dbReference>
<feature type="domain" description="Amino acid transporter transmembrane" evidence="8">
    <location>
        <begin position="77"/>
        <end position="469"/>
    </location>
</feature>
<comment type="similarity">
    <text evidence="2">Belongs to the amino acid/polyamine transporter 2 family.</text>
</comment>
<evidence type="ECO:0000259" key="8">
    <source>
        <dbReference type="Pfam" id="PF01490"/>
    </source>
</evidence>
<evidence type="ECO:0000256" key="3">
    <source>
        <dbReference type="ARBA" id="ARBA00022692"/>
    </source>
</evidence>
<feature type="compositionally biased region" description="Basic and acidic residues" evidence="6">
    <location>
        <begin position="15"/>
        <end position="33"/>
    </location>
</feature>
<organism evidence="9 10">
    <name type="scientific">Rhodotorula paludigena</name>
    <dbReference type="NCBI Taxonomy" id="86838"/>
    <lineage>
        <taxon>Eukaryota</taxon>
        <taxon>Fungi</taxon>
        <taxon>Dikarya</taxon>
        <taxon>Basidiomycota</taxon>
        <taxon>Pucciniomycotina</taxon>
        <taxon>Microbotryomycetes</taxon>
        <taxon>Sporidiobolales</taxon>
        <taxon>Sporidiobolaceae</taxon>
        <taxon>Rhodotorula</taxon>
    </lineage>
</organism>
<sequence>MGFKDDSAGALASQPREDDRLASPDPAMAEKRTGTPADDGVAVDEVFGEQQGDDVVQFRRRVAPPSHSQLSLADRHAVLIAKSQIGLGVLSIPSVFSTIGLVPGIIVILAMAVITTWTLLVVGDFKLRHPEVYSLSDCGQLIFGRVGAEIFGFAYFLLTTMIAGLGLLSLSTALNAISLHATCTAVFVAVAVVATYPFASFRKLENVAWITWIGLFSIIVAVLVVTIAVGAGTRPAPAPKTGPLDIELVVFGKPTFAAAMNAVANVLAAYGGGPAAMPIVSEMREPRYFRRAVLLCQSLVTAFYLAVGIVVYVYAGQYVASPALGTAGVLIKRVAYGLALPGLLVSSILFTHLPAKWVFVRLLRNSRHLNHATKTHWAVWLSCTLACLLFSYVIASAIPVFGGLVGLASALFGTLMSLHAEAFMHLYDVRHHFASRADRPRFFWLGVASSIFVLLVGSLILVGGTYGSITSIIDDYSSSGGRPWTCADNSGSV</sequence>
<keyword evidence="3 7" id="KW-0812">Transmembrane</keyword>
<keyword evidence="5 7" id="KW-0472">Membrane</keyword>
<dbReference type="GO" id="GO:0016020">
    <property type="term" value="C:membrane"/>
    <property type="evidence" value="ECO:0007669"/>
    <property type="project" value="UniProtKB-SubCell"/>
</dbReference>
<gene>
    <name evidence="9" type="ORF">Rhopal_003319-T1</name>
</gene>
<keyword evidence="10" id="KW-1185">Reference proteome</keyword>
<feature type="transmembrane region" description="Helical" evidence="7">
    <location>
        <begin position="442"/>
        <end position="469"/>
    </location>
</feature>
<accession>A0AAV5GKD9</accession>
<feature type="transmembrane region" description="Helical" evidence="7">
    <location>
        <begin position="251"/>
        <end position="271"/>
    </location>
</feature>
<protein>
    <recommendedName>
        <fullName evidence="8">Amino acid transporter transmembrane domain-containing protein</fullName>
    </recommendedName>
</protein>
<feature type="transmembrane region" description="Helical" evidence="7">
    <location>
        <begin position="292"/>
        <end position="314"/>
    </location>
</feature>
<evidence type="ECO:0000256" key="4">
    <source>
        <dbReference type="ARBA" id="ARBA00022989"/>
    </source>
</evidence>
<dbReference type="GO" id="GO:0015179">
    <property type="term" value="F:L-amino acid transmembrane transporter activity"/>
    <property type="evidence" value="ECO:0007669"/>
    <property type="project" value="TreeGrafter"/>
</dbReference>
<feature type="transmembrane region" description="Helical" evidence="7">
    <location>
        <begin position="376"/>
        <end position="395"/>
    </location>
</feature>
<keyword evidence="4 7" id="KW-1133">Transmembrane helix</keyword>
<dbReference type="Pfam" id="PF01490">
    <property type="entry name" value="Aa_trans"/>
    <property type="match status" value="1"/>
</dbReference>
<comment type="subcellular location">
    <subcellularLocation>
        <location evidence="1">Membrane</location>
        <topology evidence="1">Multi-pass membrane protein</topology>
    </subcellularLocation>
</comment>
<name>A0AAV5GKD9_9BASI</name>
<feature type="transmembrane region" description="Helical" evidence="7">
    <location>
        <begin position="334"/>
        <end position="355"/>
    </location>
</feature>
<feature type="transmembrane region" description="Helical" evidence="7">
    <location>
        <begin position="208"/>
        <end position="231"/>
    </location>
</feature>
<feature type="transmembrane region" description="Helical" evidence="7">
    <location>
        <begin position="146"/>
        <end position="170"/>
    </location>
</feature>
<evidence type="ECO:0000256" key="6">
    <source>
        <dbReference type="SAM" id="MobiDB-lite"/>
    </source>
</evidence>
<evidence type="ECO:0000256" key="5">
    <source>
        <dbReference type="ARBA" id="ARBA00023136"/>
    </source>
</evidence>
<feature type="region of interest" description="Disordered" evidence="6">
    <location>
        <begin position="1"/>
        <end position="40"/>
    </location>
</feature>
<evidence type="ECO:0000313" key="10">
    <source>
        <dbReference type="Proteomes" id="UP001342314"/>
    </source>
</evidence>
<feature type="transmembrane region" description="Helical" evidence="7">
    <location>
        <begin position="401"/>
        <end position="421"/>
    </location>
</feature>
<dbReference type="EMBL" id="BQKY01000006">
    <property type="protein sequence ID" value="GJN90310.1"/>
    <property type="molecule type" value="Genomic_DNA"/>
</dbReference>
<evidence type="ECO:0000256" key="7">
    <source>
        <dbReference type="SAM" id="Phobius"/>
    </source>
</evidence>
<dbReference type="AlphaFoldDB" id="A0AAV5GKD9"/>
<dbReference type="InterPro" id="IPR013057">
    <property type="entry name" value="AA_transpt_TM"/>
</dbReference>
<feature type="transmembrane region" description="Helical" evidence="7">
    <location>
        <begin position="102"/>
        <end position="125"/>
    </location>
</feature>
<evidence type="ECO:0000313" key="9">
    <source>
        <dbReference type="EMBL" id="GJN90310.1"/>
    </source>
</evidence>
<dbReference type="Proteomes" id="UP001342314">
    <property type="component" value="Unassembled WGS sequence"/>
</dbReference>
<dbReference type="PANTHER" id="PTHR22950:SF683">
    <property type="entry name" value="AMINO ACID TRANSPORTER (EUROFUNG)"/>
    <property type="match status" value="1"/>
</dbReference>
<comment type="caution">
    <text evidence="9">The sequence shown here is derived from an EMBL/GenBank/DDBJ whole genome shotgun (WGS) entry which is preliminary data.</text>
</comment>
<proteinExistence type="inferred from homology"/>